<sequence>MFLRIEIANLSDFIESAKEVTKKAEELGLAVQRLNEMELELKTKAADK</sequence>
<organism evidence="1 2">
    <name type="scientific">Streptococcus oralis</name>
    <dbReference type="NCBI Taxonomy" id="1303"/>
    <lineage>
        <taxon>Bacteria</taxon>
        <taxon>Bacillati</taxon>
        <taxon>Bacillota</taxon>
        <taxon>Bacilli</taxon>
        <taxon>Lactobacillales</taxon>
        <taxon>Streptococcaceae</taxon>
        <taxon>Streptococcus</taxon>
    </lineage>
</organism>
<gene>
    <name evidence="1" type="ORF">SORDD17_01749</name>
</gene>
<dbReference type="EMBL" id="LQZE01000369">
    <property type="protein sequence ID" value="KXU13380.1"/>
    <property type="molecule type" value="Genomic_DNA"/>
</dbReference>
<dbReference type="AlphaFoldDB" id="A0A139RF51"/>
<comment type="caution">
    <text evidence="1">The sequence shown here is derived from an EMBL/GenBank/DDBJ whole genome shotgun (WGS) entry which is preliminary data.</text>
</comment>
<accession>A0A139RF51</accession>
<reference evidence="1 2" key="1">
    <citation type="submission" date="2016-01" db="EMBL/GenBank/DDBJ databases">
        <title>Highly variable Streptococcus oralis are common among viridans streptococci isolated from primates.</title>
        <authorList>
            <person name="Denapaite D."/>
            <person name="Rieger M."/>
            <person name="Koendgen S."/>
            <person name="Brueckner R."/>
            <person name="Ochigava I."/>
            <person name="Kappeler P."/>
            <person name="Maetz-Rensing K."/>
            <person name="Leendertz F."/>
            <person name="Hakenbeck R."/>
        </authorList>
    </citation>
    <scope>NUCLEOTIDE SEQUENCE [LARGE SCALE GENOMIC DNA]</scope>
    <source>
        <strain evidence="1 2">DD17</strain>
    </source>
</reference>
<evidence type="ECO:0000313" key="1">
    <source>
        <dbReference type="EMBL" id="KXU13380.1"/>
    </source>
</evidence>
<name>A0A139RF51_STROR</name>
<evidence type="ECO:0000313" key="2">
    <source>
        <dbReference type="Proteomes" id="UP000072989"/>
    </source>
</evidence>
<dbReference type="RefSeq" id="WP_164966816.1">
    <property type="nucleotide sequence ID" value="NZ_KQ970815.1"/>
</dbReference>
<protein>
    <submittedName>
        <fullName evidence="1">Uncharacterized protein</fullName>
    </submittedName>
</protein>
<dbReference type="PATRIC" id="fig|1303.87.peg.2092"/>
<dbReference type="Proteomes" id="UP000072989">
    <property type="component" value="Unassembled WGS sequence"/>
</dbReference>
<proteinExistence type="predicted"/>